<keyword evidence="10" id="KW-0675">Receptor</keyword>
<comment type="caution">
    <text evidence="12">The sequence shown here is derived from an EMBL/GenBank/DDBJ whole genome shotgun (WGS) entry which is preliminary data.</text>
</comment>
<dbReference type="SUPFAM" id="SSF56112">
    <property type="entry name" value="Protein kinase-like (PK-like)"/>
    <property type="match status" value="1"/>
</dbReference>
<keyword evidence="6" id="KW-0547">Nucleotide-binding</keyword>
<evidence type="ECO:0000256" key="10">
    <source>
        <dbReference type="ARBA" id="ARBA00023170"/>
    </source>
</evidence>
<evidence type="ECO:0000313" key="12">
    <source>
        <dbReference type="EMBL" id="KAF2289267.1"/>
    </source>
</evidence>
<keyword evidence="9" id="KW-0472">Membrane</keyword>
<dbReference type="PANTHER" id="PTHR27007">
    <property type="match status" value="1"/>
</dbReference>
<dbReference type="InterPro" id="IPR011009">
    <property type="entry name" value="Kinase-like_dom_sf"/>
</dbReference>
<keyword evidence="5" id="KW-0430">Lectin</keyword>
<dbReference type="Gene3D" id="2.60.120.200">
    <property type="match status" value="1"/>
</dbReference>
<dbReference type="GO" id="GO:0016020">
    <property type="term" value="C:membrane"/>
    <property type="evidence" value="ECO:0007669"/>
    <property type="project" value="UniProtKB-SubCell"/>
</dbReference>
<evidence type="ECO:0000259" key="11">
    <source>
        <dbReference type="Pfam" id="PF00139"/>
    </source>
</evidence>
<sequence length="318" mass="34279">MSFLVISADGGLSETGQVFYNHPFKFRNSSPGSVFFFSTTFIVAVVSKDPKFNGHGLAFAISLSKGIPGASPNQYLGLFNASNNGNSANHVVAVELETDQDFQFHDTDDNQLAIDINGLLSVEYESLNHQLNVTIHSIKIPKPMLPLLSLTKDNVGFSSASGSTSSHYILGWSFKMNDQATEIDQSTLPDIPGYTDPKIVQSGKSTTCTDIYAFGVFALEVICGSKPVDRRVLPEKVMLIDWLGLLCSHPVAAARPSISSVVEFLTGAAQLPENLSSIIKSRDSDDSSGQDAANEKLPSEKISIASLTFTESFVSYGH</sequence>
<reference evidence="12 13" key="1">
    <citation type="journal article" date="2020" name="Mol. Plant">
        <title>The Chromosome-Based Rubber Tree Genome Provides New Insights into Spurge Genome Evolution and Rubber Biosynthesis.</title>
        <authorList>
            <person name="Liu J."/>
            <person name="Shi C."/>
            <person name="Shi C.C."/>
            <person name="Li W."/>
            <person name="Zhang Q.J."/>
            <person name="Zhang Y."/>
            <person name="Li K."/>
            <person name="Lu H.F."/>
            <person name="Shi C."/>
            <person name="Zhu S.T."/>
            <person name="Xiao Z.Y."/>
            <person name="Nan H."/>
            <person name="Yue Y."/>
            <person name="Zhu X.G."/>
            <person name="Wu Y."/>
            <person name="Hong X.N."/>
            <person name="Fan G.Y."/>
            <person name="Tong Y."/>
            <person name="Zhang D."/>
            <person name="Mao C.L."/>
            <person name="Liu Y.L."/>
            <person name="Hao S.J."/>
            <person name="Liu W.Q."/>
            <person name="Lv M.Q."/>
            <person name="Zhang H.B."/>
            <person name="Liu Y."/>
            <person name="Hu-Tang G.R."/>
            <person name="Wang J.P."/>
            <person name="Wang J.H."/>
            <person name="Sun Y.H."/>
            <person name="Ni S.B."/>
            <person name="Chen W.B."/>
            <person name="Zhang X.C."/>
            <person name="Jiao Y.N."/>
            <person name="Eichler E.E."/>
            <person name="Li G.H."/>
            <person name="Liu X."/>
            <person name="Gao L.Z."/>
        </authorList>
    </citation>
    <scope>NUCLEOTIDE SEQUENCE [LARGE SCALE GENOMIC DNA]</scope>
    <source>
        <strain evidence="13">cv. GT1</strain>
        <tissue evidence="12">Leaf</tissue>
    </source>
</reference>
<dbReference type="InterPro" id="IPR001220">
    <property type="entry name" value="Legume_lectin_dom"/>
</dbReference>
<keyword evidence="13" id="KW-1185">Reference proteome</keyword>
<organism evidence="12 13">
    <name type="scientific">Hevea brasiliensis</name>
    <name type="common">Para rubber tree</name>
    <name type="synonym">Siphonia brasiliensis</name>
    <dbReference type="NCBI Taxonomy" id="3981"/>
    <lineage>
        <taxon>Eukaryota</taxon>
        <taxon>Viridiplantae</taxon>
        <taxon>Streptophyta</taxon>
        <taxon>Embryophyta</taxon>
        <taxon>Tracheophyta</taxon>
        <taxon>Spermatophyta</taxon>
        <taxon>Magnoliopsida</taxon>
        <taxon>eudicotyledons</taxon>
        <taxon>Gunneridae</taxon>
        <taxon>Pentapetalae</taxon>
        <taxon>rosids</taxon>
        <taxon>fabids</taxon>
        <taxon>Malpighiales</taxon>
        <taxon>Euphorbiaceae</taxon>
        <taxon>Crotonoideae</taxon>
        <taxon>Micrandreae</taxon>
        <taxon>Hevea</taxon>
    </lineage>
</organism>
<keyword evidence="4" id="KW-0732">Signal</keyword>
<dbReference type="InterPro" id="IPR050528">
    <property type="entry name" value="L-type_Lectin-RKs"/>
</dbReference>
<dbReference type="InterPro" id="IPR013320">
    <property type="entry name" value="ConA-like_dom_sf"/>
</dbReference>
<keyword evidence="8" id="KW-1133">Transmembrane helix</keyword>
<dbReference type="CDD" id="cd06899">
    <property type="entry name" value="lectin_legume_LecRK_Arcelin_ConA"/>
    <property type="match status" value="1"/>
</dbReference>
<keyword evidence="3" id="KW-0812">Transmembrane</keyword>
<keyword evidence="7" id="KW-0067">ATP-binding</keyword>
<dbReference type="SUPFAM" id="SSF49899">
    <property type="entry name" value="Concanavalin A-like lectins/glucanases"/>
    <property type="match status" value="1"/>
</dbReference>
<dbReference type="Pfam" id="PF00139">
    <property type="entry name" value="Lectin_legB"/>
    <property type="match status" value="1"/>
</dbReference>
<evidence type="ECO:0000256" key="6">
    <source>
        <dbReference type="ARBA" id="ARBA00022741"/>
    </source>
</evidence>
<evidence type="ECO:0000256" key="1">
    <source>
        <dbReference type="ARBA" id="ARBA00004479"/>
    </source>
</evidence>
<dbReference type="GO" id="GO:0005524">
    <property type="term" value="F:ATP binding"/>
    <property type="evidence" value="ECO:0007669"/>
    <property type="project" value="UniProtKB-KW"/>
</dbReference>
<dbReference type="Proteomes" id="UP000467840">
    <property type="component" value="Chromosome 8"/>
</dbReference>
<name>A0A6A6KKF8_HEVBR</name>
<evidence type="ECO:0000256" key="7">
    <source>
        <dbReference type="ARBA" id="ARBA00022840"/>
    </source>
</evidence>
<dbReference type="EMBL" id="JAAGAX010000016">
    <property type="protein sequence ID" value="KAF2289267.1"/>
    <property type="molecule type" value="Genomic_DNA"/>
</dbReference>
<dbReference type="Gene3D" id="1.10.510.10">
    <property type="entry name" value="Transferase(Phosphotransferase) domain 1"/>
    <property type="match status" value="1"/>
</dbReference>
<gene>
    <name evidence="12" type="ORF">GH714_033550</name>
</gene>
<evidence type="ECO:0000256" key="9">
    <source>
        <dbReference type="ARBA" id="ARBA00023136"/>
    </source>
</evidence>
<protein>
    <recommendedName>
        <fullName evidence="11">Legume lectin domain-containing protein</fullName>
    </recommendedName>
</protein>
<evidence type="ECO:0000256" key="2">
    <source>
        <dbReference type="ARBA" id="ARBA00007606"/>
    </source>
</evidence>
<dbReference type="GO" id="GO:0030246">
    <property type="term" value="F:carbohydrate binding"/>
    <property type="evidence" value="ECO:0007669"/>
    <property type="project" value="UniProtKB-KW"/>
</dbReference>
<evidence type="ECO:0000313" key="13">
    <source>
        <dbReference type="Proteomes" id="UP000467840"/>
    </source>
</evidence>
<comment type="similarity">
    <text evidence="2">Belongs to the leguminous lectin family.</text>
</comment>
<comment type="subcellular location">
    <subcellularLocation>
        <location evidence="1">Membrane</location>
        <topology evidence="1">Single-pass type I membrane protein</topology>
    </subcellularLocation>
</comment>
<feature type="domain" description="Legume lectin" evidence="11">
    <location>
        <begin position="14"/>
        <end position="125"/>
    </location>
</feature>
<proteinExistence type="inferred from homology"/>
<dbReference type="AlphaFoldDB" id="A0A6A6KKF8"/>
<evidence type="ECO:0000256" key="5">
    <source>
        <dbReference type="ARBA" id="ARBA00022734"/>
    </source>
</evidence>
<evidence type="ECO:0000256" key="4">
    <source>
        <dbReference type="ARBA" id="ARBA00022729"/>
    </source>
</evidence>
<evidence type="ECO:0000256" key="3">
    <source>
        <dbReference type="ARBA" id="ARBA00022692"/>
    </source>
</evidence>
<accession>A0A6A6KKF8</accession>
<evidence type="ECO:0000256" key="8">
    <source>
        <dbReference type="ARBA" id="ARBA00022989"/>
    </source>
</evidence>